<dbReference type="KEGG" id="cyj:Cyan7822_6486"/>
<sequence>MIKRLLFTTLSLILTAVVFFSLILAHPHPVLAKNTSSYFKPLIKSSLTLLTTDNRTLKSKSLTVDEEEKTFTEQARNYVDLLVNNQINLHDELTEVKKFITQSQKKDANFKADETYKLYQAIKEEISQRLPR</sequence>
<geneLocation type="plasmid" evidence="1 2">
    <name>Cy782202</name>
</geneLocation>
<gene>
    <name evidence="1" type="ordered locus">Cyan7822_6486</name>
</gene>
<dbReference type="RefSeq" id="WP_013335009.1">
    <property type="nucleotide sequence ID" value="NC_014534.1"/>
</dbReference>
<dbReference type="AlphaFoldDB" id="E0UMT3"/>
<proteinExistence type="predicted"/>
<dbReference type="HOGENOM" id="CLU_1913578_0_0_3"/>
<reference evidence="2" key="1">
    <citation type="journal article" date="2011" name="MBio">
        <title>Novel metabolic attributes of the genus Cyanothece, comprising a group of unicellular nitrogen-fixing Cyanobacteria.</title>
        <authorList>
            <person name="Bandyopadhyay A."/>
            <person name="Elvitigala T."/>
            <person name="Welsh E."/>
            <person name="Stockel J."/>
            <person name="Liberton M."/>
            <person name="Min H."/>
            <person name="Sherman L.A."/>
            <person name="Pakrasi H.B."/>
        </authorList>
    </citation>
    <scope>NUCLEOTIDE SEQUENCE [LARGE SCALE GENOMIC DNA]</scope>
    <source>
        <strain evidence="2">PCC 7822</strain>
        <plasmid evidence="2">Cy782202</plasmid>
    </source>
</reference>
<evidence type="ECO:0000313" key="2">
    <source>
        <dbReference type="Proteomes" id="UP000008206"/>
    </source>
</evidence>
<protein>
    <submittedName>
        <fullName evidence="1">Uncharacterized protein</fullName>
    </submittedName>
</protein>
<accession>E0UMT3</accession>
<keyword evidence="1" id="KW-0614">Plasmid</keyword>
<dbReference type="Proteomes" id="UP000008206">
    <property type="component" value="Plasmid Cy782202"/>
</dbReference>
<keyword evidence="2" id="KW-1185">Reference proteome</keyword>
<evidence type="ECO:0000313" key="1">
    <source>
        <dbReference type="EMBL" id="ADN18263.1"/>
    </source>
</evidence>
<name>E0UMT3_GLOV7</name>
<dbReference type="EMBL" id="CP002200">
    <property type="protein sequence ID" value="ADN18263.1"/>
    <property type="molecule type" value="Genomic_DNA"/>
</dbReference>
<organism evidence="1 2">
    <name type="scientific">Gloeothece verrucosa (strain PCC 7822)</name>
    <name type="common">Cyanothece sp. (strain PCC 7822)</name>
    <dbReference type="NCBI Taxonomy" id="497965"/>
    <lineage>
        <taxon>Bacteria</taxon>
        <taxon>Bacillati</taxon>
        <taxon>Cyanobacteriota</taxon>
        <taxon>Cyanophyceae</taxon>
        <taxon>Oscillatoriophycideae</taxon>
        <taxon>Chroococcales</taxon>
        <taxon>Aphanothecaceae</taxon>
        <taxon>Gloeothece</taxon>
        <taxon>Gloeothece verrucosa</taxon>
    </lineage>
</organism>